<feature type="compositionally biased region" description="Basic and acidic residues" evidence="1">
    <location>
        <begin position="1"/>
        <end position="15"/>
    </location>
</feature>
<protein>
    <submittedName>
        <fullName evidence="2">Uncharacterized protein</fullName>
    </submittedName>
</protein>
<accession>A0AAN7UAM1</accession>
<comment type="caution">
    <text evidence="2">The sequence shown here is derived from an EMBL/GenBank/DDBJ whole genome shotgun (WGS) entry which is preliminary data.</text>
</comment>
<evidence type="ECO:0000313" key="2">
    <source>
        <dbReference type="EMBL" id="KAK5625179.1"/>
    </source>
</evidence>
<organism evidence="2 3">
    <name type="scientific">Xylaria bambusicola</name>
    <dbReference type="NCBI Taxonomy" id="326684"/>
    <lineage>
        <taxon>Eukaryota</taxon>
        <taxon>Fungi</taxon>
        <taxon>Dikarya</taxon>
        <taxon>Ascomycota</taxon>
        <taxon>Pezizomycotina</taxon>
        <taxon>Sordariomycetes</taxon>
        <taxon>Xylariomycetidae</taxon>
        <taxon>Xylariales</taxon>
        <taxon>Xylariaceae</taxon>
        <taxon>Xylaria</taxon>
    </lineage>
</organism>
<evidence type="ECO:0000313" key="3">
    <source>
        <dbReference type="Proteomes" id="UP001305414"/>
    </source>
</evidence>
<reference evidence="2 3" key="1">
    <citation type="submission" date="2023-10" db="EMBL/GenBank/DDBJ databases">
        <title>Draft genome sequence of Xylaria bambusicola isolate GMP-LS, the root and basal stem rot pathogen of sugarcane in Indonesia.</title>
        <authorList>
            <person name="Selvaraj P."/>
            <person name="Muralishankar V."/>
            <person name="Muruganantham S."/>
            <person name="Sp S."/>
            <person name="Haryani S."/>
            <person name="Lau K.J.X."/>
            <person name="Naqvi N.I."/>
        </authorList>
    </citation>
    <scope>NUCLEOTIDE SEQUENCE [LARGE SCALE GENOMIC DNA]</scope>
    <source>
        <strain evidence="2">GMP-LS</strain>
    </source>
</reference>
<gene>
    <name evidence="2" type="ORF">RRF57_000895</name>
</gene>
<keyword evidence="3" id="KW-1185">Reference proteome</keyword>
<feature type="region of interest" description="Disordered" evidence="1">
    <location>
        <begin position="1"/>
        <end position="26"/>
    </location>
</feature>
<sequence>MDQEGKKPGMDRGVEKVNGTMSSKPSRFGVIEKNGIRWLRAAGRMDDVSRRYLLSLLYRTLLHPSQMDHGWMDLHVTSITEA</sequence>
<proteinExistence type="predicted"/>
<dbReference type="AlphaFoldDB" id="A0AAN7UAM1"/>
<dbReference type="EMBL" id="JAWHQM010000002">
    <property type="protein sequence ID" value="KAK5625179.1"/>
    <property type="molecule type" value="Genomic_DNA"/>
</dbReference>
<evidence type="ECO:0000256" key="1">
    <source>
        <dbReference type="SAM" id="MobiDB-lite"/>
    </source>
</evidence>
<name>A0AAN7UAM1_9PEZI</name>
<dbReference type="Proteomes" id="UP001305414">
    <property type="component" value="Unassembled WGS sequence"/>
</dbReference>